<keyword evidence="6" id="KW-0129">CBS domain</keyword>
<evidence type="ECO:0000256" key="4">
    <source>
        <dbReference type="ARBA" id="ARBA00022989"/>
    </source>
</evidence>
<dbReference type="Gene3D" id="3.10.580.10">
    <property type="entry name" value="CBS-domain"/>
    <property type="match status" value="1"/>
</dbReference>
<evidence type="ECO:0000313" key="13">
    <source>
        <dbReference type="Proteomes" id="UP001162090"/>
    </source>
</evidence>
<dbReference type="InterPro" id="IPR000644">
    <property type="entry name" value="CBS_dom"/>
</dbReference>
<feature type="region of interest" description="Disordered" evidence="8">
    <location>
        <begin position="572"/>
        <end position="604"/>
    </location>
</feature>
<evidence type="ECO:0008006" key="14">
    <source>
        <dbReference type="Google" id="ProtNLM"/>
    </source>
</evidence>
<dbReference type="Proteomes" id="UP001162090">
    <property type="component" value="Chromosome 15"/>
</dbReference>
<comment type="subcellular location">
    <subcellularLocation>
        <location evidence="1">Membrane</location>
        <topology evidence="1">Multi-pass membrane protein</topology>
    </subcellularLocation>
</comment>
<evidence type="ECO:0000256" key="7">
    <source>
        <dbReference type="PROSITE-ProRule" id="PRU01193"/>
    </source>
</evidence>
<dbReference type="GO" id="GO:0030026">
    <property type="term" value="P:intracellular manganese ion homeostasis"/>
    <property type="evidence" value="ECO:0007669"/>
    <property type="project" value="TreeGrafter"/>
</dbReference>
<evidence type="ECO:0000256" key="5">
    <source>
        <dbReference type="ARBA" id="ARBA00023136"/>
    </source>
</evidence>
<keyword evidence="4 7" id="KW-1133">Transmembrane helix</keyword>
<dbReference type="SUPFAM" id="SSF54631">
    <property type="entry name" value="CBS-domain pair"/>
    <property type="match status" value="1"/>
</dbReference>
<dbReference type="GO" id="GO:0010960">
    <property type="term" value="P:magnesium ion homeostasis"/>
    <property type="evidence" value="ECO:0007669"/>
    <property type="project" value="InterPro"/>
</dbReference>
<evidence type="ECO:0000259" key="10">
    <source>
        <dbReference type="PROSITE" id="PS51371"/>
    </source>
</evidence>
<feature type="transmembrane region" description="Helical" evidence="9">
    <location>
        <begin position="68"/>
        <end position="90"/>
    </location>
</feature>
<keyword evidence="2 7" id="KW-0812">Transmembrane</keyword>
<feature type="compositionally biased region" description="Low complexity" evidence="8">
    <location>
        <begin position="580"/>
        <end position="589"/>
    </location>
</feature>
<evidence type="ECO:0000256" key="6">
    <source>
        <dbReference type="PROSITE-ProRule" id="PRU00703"/>
    </source>
</evidence>
<name>A0AA35J8M5_SACUV</name>
<evidence type="ECO:0000259" key="11">
    <source>
        <dbReference type="PROSITE" id="PS51846"/>
    </source>
</evidence>
<evidence type="ECO:0000256" key="2">
    <source>
        <dbReference type="ARBA" id="ARBA00022692"/>
    </source>
</evidence>
<feature type="compositionally biased region" description="Polar residues" evidence="8">
    <location>
        <begin position="590"/>
        <end position="604"/>
    </location>
</feature>
<dbReference type="Pfam" id="PF01595">
    <property type="entry name" value="CNNM"/>
    <property type="match status" value="1"/>
</dbReference>
<keyword evidence="3" id="KW-0677">Repeat</keyword>
<feature type="transmembrane region" description="Helical" evidence="9">
    <location>
        <begin position="12"/>
        <end position="32"/>
    </location>
</feature>
<protein>
    <recommendedName>
        <fullName evidence="14">Mam3p</fullName>
    </recommendedName>
</protein>
<feature type="compositionally biased region" description="Polar residues" evidence="8">
    <location>
        <begin position="689"/>
        <end position="717"/>
    </location>
</feature>
<gene>
    <name evidence="12" type="primary">SUVC15G0930</name>
    <name evidence="12" type="ORF">SUVC_15G0930</name>
</gene>
<feature type="compositionally biased region" description="Basic and acidic residues" evidence="8">
    <location>
        <begin position="644"/>
        <end position="670"/>
    </location>
</feature>
<dbReference type="PANTHER" id="PTHR12064:SF97">
    <property type="entry name" value="METAL TRANSPORTER CNNM-5"/>
    <property type="match status" value="1"/>
</dbReference>
<feature type="domain" description="CNNM transmembrane" evidence="11">
    <location>
        <begin position="61"/>
        <end position="244"/>
    </location>
</feature>
<dbReference type="PANTHER" id="PTHR12064">
    <property type="entry name" value="METAL TRANSPORTER CNNM"/>
    <property type="match status" value="1"/>
</dbReference>
<dbReference type="AlphaFoldDB" id="A0AA35J8M5"/>
<dbReference type="InterPro" id="IPR045095">
    <property type="entry name" value="ACDP"/>
</dbReference>
<evidence type="ECO:0000256" key="9">
    <source>
        <dbReference type="SAM" id="Phobius"/>
    </source>
</evidence>
<feature type="transmembrane region" description="Helical" evidence="9">
    <location>
        <begin position="178"/>
        <end position="198"/>
    </location>
</feature>
<evidence type="ECO:0000256" key="8">
    <source>
        <dbReference type="SAM" id="MobiDB-lite"/>
    </source>
</evidence>
<dbReference type="InterPro" id="IPR046342">
    <property type="entry name" value="CBS_dom_sf"/>
</dbReference>
<feature type="region of interest" description="Disordered" evidence="8">
    <location>
        <begin position="531"/>
        <end position="550"/>
    </location>
</feature>
<reference evidence="12" key="1">
    <citation type="submission" date="2022-10" db="EMBL/GenBank/DDBJ databases">
        <authorList>
            <person name="Byrne P K."/>
        </authorList>
    </citation>
    <scope>NUCLEOTIDE SEQUENCE</scope>
    <source>
        <strain evidence="12">CBS7001</strain>
    </source>
</reference>
<dbReference type="InterPro" id="IPR002550">
    <property type="entry name" value="CNNM"/>
</dbReference>
<evidence type="ECO:0000313" key="12">
    <source>
        <dbReference type="EMBL" id="CAI4051194.1"/>
    </source>
</evidence>
<feature type="compositionally biased region" description="Low complexity" evidence="8">
    <location>
        <begin position="671"/>
        <end position="681"/>
    </location>
</feature>
<dbReference type="PROSITE" id="PS51371">
    <property type="entry name" value="CBS"/>
    <property type="match status" value="1"/>
</dbReference>
<dbReference type="FunFam" id="3.10.580.10:FF:000006">
    <property type="entry name" value="DUF21 and CBS domain protein"/>
    <property type="match status" value="1"/>
</dbReference>
<keyword evidence="5 7" id="KW-0472">Membrane</keyword>
<feature type="region of interest" description="Disordered" evidence="8">
    <location>
        <begin position="638"/>
        <end position="717"/>
    </location>
</feature>
<dbReference type="EMBL" id="OX365926">
    <property type="protein sequence ID" value="CAI4051194.1"/>
    <property type="molecule type" value="Genomic_DNA"/>
</dbReference>
<proteinExistence type="predicted"/>
<organism evidence="12 13">
    <name type="scientific">Saccharomyces uvarum</name>
    <name type="common">Yeast</name>
    <name type="synonym">Saccharomyces bayanus var. uvarum</name>
    <dbReference type="NCBI Taxonomy" id="230603"/>
    <lineage>
        <taxon>Eukaryota</taxon>
        <taxon>Fungi</taxon>
        <taxon>Dikarya</taxon>
        <taxon>Ascomycota</taxon>
        <taxon>Saccharomycotina</taxon>
        <taxon>Saccharomycetes</taxon>
        <taxon>Saccharomycetales</taxon>
        <taxon>Saccharomycetaceae</taxon>
        <taxon>Saccharomyces</taxon>
    </lineage>
</organism>
<evidence type="ECO:0000256" key="1">
    <source>
        <dbReference type="ARBA" id="ARBA00004141"/>
    </source>
</evidence>
<dbReference type="GO" id="GO:0005737">
    <property type="term" value="C:cytoplasm"/>
    <property type="evidence" value="ECO:0007669"/>
    <property type="project" value="TreeGrafter"/>
</dbReference>
<feature type="domain" description="CBS" evidence="10">
    <location>
        <begin position="325"/>
        <end position="390"/>
    </location>
</feature>
<dbReference type="InterPro" id="IPR044751">
    <property type="entry name" value="Ion_transp-like_CBS"/>
</dbReference>
<sequence length="717" mass="78708">MSLLSLRSRSRSGAPHWLYMFLYHIFTIPKIYSLPLVSRSHGFGTRDGADSGAGPSPSPGGEAALTTYYIISVILVLLGGVFAGLTLALMGQDEVYLKVISTSGSHSEKKLANRVLNLISKGKHWVLVTLLLSNVITNETLPIVLDRCLGGGWQAVFLSTILIVIFGEIIPQSVCVKYGLQVGAFFCPFVLVLMYAMYPVAYPIATLLDYMLGEDHGTMYKKSGLKTLVTLHRTMGVERLTQDEVTIISAVLDLKEKKVEEIMTPIENVFTMSADTILDDKTVEKIFNSGFSRIPIFLPNESNNFIGMLLVRVLISYDPDDCLPISHFPLATLPETSPKTSCLNILNYFQEGKAHMCVVSKEPGSSHGAIGVLTLEDVIEELIGEEIVDESDVFVDMHQHIMRQQPGPLSKRHITSYLHHLYTNSHKDHRNVDQTDESSPLLSPSTSNHPSEHQQPPLDNKPANRKKLNGGVDKPNPALNAASRLALSSPTPQPTEHSVIIPSNLASNPLNVNKSFVTIKKPSNVPTIITTLTPQPSKEPNTPPLSNDKSLSTEENQLLSEHAELSHQAILHTQRSGEPTRVTTSTNTTGNSPDSITIPNSGTDHLNDNQNVMISSSYQNTKNGIVESVITVKGVPKTIIGPSKDWDESRSEHDNYKTDRENSSPTDDRGSSSSETSLFSSIKNKFKNENNYNDRSNYMSSRGSNIEGNGSSPTVKR</sequence>
<dbReference type="GO" id="GO:0016020">
    <property type="term" value="C:membrane"/>
    <property type="evidence" value="ECO:0007669"/>
    <property type="project" value="UniProtKB-SubCell"/>
</dbReference>
<feature type="compositionally biased region" description="Polar residues" evidence="8">
    <location>
        <begin position="437"/>
        <end position="449"/>
    </location>
</feature>
<evidence type="ECO:0000256" key="3">
    <source>
        <dbReference type="ARBA" id="ARBA00022737"/>
    </source>
</evidence>
<feature type="region of interest" description="Disordered" evidence="8">
    <location>
        <begin position="425"/>
        <end position="478"/>
    </location>
</feature>
<dbReference type="PROSITE" id="PS51846">
    <property type="entry name" value="CNNM"/>
    <property type="match status" value="1"/>
</dbReference>
<accession>A0AA35J8M5</accession>
<dbReference type="CDD" id="cd04590">
    <property type="entry name" value="CBS_pair_CorC_HlyC_assoc"/>
    <property type="match status" value="1"/>
</dbReference>
<feature type="transmembrane region" description="Helical" evidence="9">
    <location>
        <begin position="151"/>
        <end position="171"/>
    </location>
</feature>